<proteinExistence type="predicted"/>
<dbReference type="InterPro" id="IPR029058">
    <property type="entry name" value="AB_hydrolase_fold"/>
</dbReference>
<organism evidence="2 3">
    <name type="scientific">Aegilops tauschii subsp. strangulata</name>
    <name type="common">Goatgrass</name>
    <dbReference type="NCBI Taxonomy" id="200361"/>
    <lineage>
        <taxon>Eukaryota</taxon>
        <taxon>Viridiplantae</taxon>
        <taxon>Streptophyta</taxon>
        <taxon>Embryophyta</taxon>
        <taxon>Tracheophyta</taxon>
        <taxon>Spermatophyta</taxon>
        <taxon>Magnoliopsida</taxon>
        <taxon>Liliopsida</taxon>
        <taxon>Poales</taxon>
        <taxon>Poaceae</taxon>
        <taxon>BOP clade</taxon>
        <taxon>Pooideae</taxon>
        <taxon>Triticodae</taxon>
        <taxon>Triticeae</taxon>
        <taxon>Triticinae</taxon>
        <taxon>Aegilops</taxon>
    </lineage>
</organism>
<feature type="transmembrane region" description="Helical" evidence="1">
    <location>
        <begin position="62"/>
        <end position="81"/>
    </location>
</feature>
<dbReference type="Proteomes" id="UP000015105">
    <property type="component" value="Chromosome 6D"/>
</dbReference>
<dbReference type="SUPFAM" id="SSF53474">
    <property type="entry name" value="alpha/beta-Hydrolases"/>
    <property type="match status" value="1"/>
</dbReference>
<reference evidence="3" key="2">
    <citation type="journal article" date="2017" name="Nat. Plants">
        <title>The Aegilops tauschii genome reveals multiple impacts of transposons.</title>
        <authorList>
            <person name="Zhao G."/>
            <person name="Zou C."/>
            <person name="Li K."/>
            <person name="Wang K."/>
            <person name="Li T."/>
            <person name="Gao L."/>
            <person name="Zhang X."/>
            <person name="Wang H."/>
            <person name="Yang Z."/>
            <person name="Liu X."/>
            <person name="Jiang W."/>
            <person name="Mao L."/>
            <person name="Kong X."/>
            <person name="Jiao Y."/>
            <person name="Jia J."/>
        </authorList>
    </citation>
    <scope>NUCLEOTIDE SEQUENCE [LARGE SCALE GENOMIC DNA]</scope>
    <source>
        <strain evidence="3">cv. AL8/78</strain>
    </source>
</reference>
<reference evidence="2" key="4">
    <citation type="submission" date="2019-03" db="UniProtKB">
        <authorList>
            <consortium name="EnsemblPlants"/>
        </authorList>
    </citation>
    <scope>IDENTIFICATION</scope>
</reference>
<dbReference type="Gramene" id="AET6Gv20464900.1">
    <property type="protein sequence ID" value="AET6Gv20464900.1"/>
    <property type="gene ID" value="AET6Gv20464900"/>
</dbReference>
<dbReference type="EnsemblPlants" id="AET6Gv20464900.1">
    <property type="protein sequence ID" value="AET6Gv20464900.1"/>
    <property type="gene ID" value="AET6Gv20464900"/>
</dbReference>
<keyword evidence="3" id="KW-1185">Reference proteome</keyword>
<sequence>EAELNHLYHCTWDWQVTLLAGNQFSVVFPDAISHGYSTRSGDITLALNKLVVDISVPVRDPLVVAVLNTAWILIGGLPNIVHSERVIRNM</sequence>
<keyword evidence="1" id="KW-0472">Membrane</keyword>
<reference evidence="2" key="3">
    <citation type="journal article" date="2017" name="Nature">
        <title>Genome sequence of the progenitor of the wheat D genome Aegilops tauschii.</title>
        <authorList>
            <person name="Luo M.C."/>
            <person name="Gu Y.Q."/>
            <person name="Puiu D."/>
            <person name="Wang H."/>
            <person name="Twardziok S.O."/>
            <person name="Deal K.R."/>
            <person name="Huo N."/>
            <person name="Zhu T."/>
            <person name="Wang L."/>
            <person name="Wang Y."/>
            <person name="McGuire P.E."/>
            <person name="Liu S."/>
            <person name="Long H."/>
            <person name="Ramasamy R.K."/>
            <person name="Rodriguez J.C."/>
            <person name="Van S.L."/>
            <person name="Yuan L."/>
            <person name="Wang Z."/>
            <person name="Xia Z."/>
            <person name="Xiao L."/>
            <person name="Anderson O.D."/>
            <person name="Ouyang S."/>
            <person name="Liang Y."/>
            <person name="Zimin A.V."/>
            <person name="Pertea G."/>
            <person name="Qi P."/>
            <person name="Bennetzen J.L."/>
            <person name="Dai X."/>
            <person name="Dawson M.W."/>
            <person name="Muller H.G."/>
            <person name="Kugler K."/>
            <person name="Rivarola-Duarte L."/>
            <person name="Spannagl M."/>
            <person name="Mayer K.F.X."/>
            <person name="Lu F.H."/>
            <person name="Bevan M.W."/>
            <person name="Leroy P."/>
            <person name="Li P."/>
            <person name="You F.M."/>
            <person name="Sun Q."/>
            <person name="Liu Z."/>
            <person name="Lyons E."/>
            <person name="Wicker T."/>
            <person name="Salzberg S.L."/>
            <person name="Devos K.M."/>
            <person name="Dvorak J."/>
        </authorList>
    </citation>
    <scope>NUCLEOTIDE SEQUENCE [LARGE SCALE GENOMIC DNA]</scope>
    <source>
        <strain evidence="2">cv. AL8/78</strain>
    </source>
</reference>
<evidence type="ECO:0000256" key="1">
    <source>
        <dbReference type="SAM" id="Phobius"/>
    </source>
</evidence>
<evidence type="ECO:0000313" key="3">
    <source>
        <dbReference type="Proteomes" id="UP000015105"/>
    </source>
</evidence>
<evidence type="ECO:0000313" key="2">
    <source>
        <dbReference type="EnsemblPlants" id="AET6Gv20464900.1"/>
    </source>
</evidence>
<keyword evidence="1" id="KW-0812">Transmembrane</keyword>
<dbReference type="AlphaFoldDB" id="A0A453NS81"/>
<keyword evidence="1" id="KW-1133">Transmembrane helix</keyword>
<accession>A0A453NS81</accession>
<reference evidence="2" key="5">
    <citation type="journal article" date="2021" name="G3 (Bethesda)">
        <title>Aegilops tauschii genome assembly Aet v5.0 features greater sequence contiguity and improved annotation.</title>
        <authorList>
            <person name="Wang L."/>
            <person name="Zhu T."/>
            <person name="Rodriguez J.C."/>
            <person name="Deal K.R."/>
            <person name="Dubcovsky J."/>
            <person name="McGuire P.E."/>
            <person name="Lux T."/>
            <person name="Spannagl M."/>
            <person name="Mayer K.F.X."/>
            <person name="Baldrich P."/>
            <person name="Meyers B.C."/>
            <person name="Huo N."/>
            <person name="Gu Y.Q."/>
            <person name="Zhou H."/>
            <person name="Devos K.M."/>
            <person name="Bennetzen J.L."/>
            <person name="Unver T."/>
            <person name="Budak H."/>
            <person name="Gulick P.J."/>
            <person name="Galiba G."/>
            <person name="Kalapos B."/>
            <person name="Nelson D.R."/>
            <person name="Li P."/>
            <person name="You F.M."/>
            <person name="Luo M.C."/>
            <person name="Dvorak J."/>
        </authorList>
    </citation>
    <scope>NUCLEOTIDE SEQUENCE [LARGE SCALE GENOMIC DNA]</scope>
    <source>
        <strain evidence="2">cv. AL8/78</strain>
    </source>
</reference>
<name>A0A453NS81_AEGTS</name>
<reference evidence="3" key="1">
    <citation type="journal article" date="2014" name="Science">
        <title>Ancient hybridizations among the ancestral genomes of bread wheat.</title>
        <authorList>
            <consortium name="International Wheat Genome Sequencing Consortium,"/>
            <person name="Marcussen T."/>
            <person name="Sandve S.R."/>
            <person name="Heier L."/>
            <person name="Spannagl M."/>
            <person name="Pfeifer M."/>
            <person name="Jakobsen K.S."/>
            <person name="Wulff B.B."/>
            <person name="Steuernagel B."/>
            <person name="Mayer K.F."/>
            <person name="Olsen O.A."/>
        </authorList>
    </citation>
    <scope>NUCLEOTIDE SEQUENCE [LARGE SCALE GENOMIC DNA]</scope>
    <source>
        <strain evidence="3">cv. AL8/78</strain>
    </source>
</reference>
<protein>
    <submittedName>
        <fullName evidence="2">Uncharacterized protein</fullName>
    </submittedName>
</protein>